<dbReference type="Pfam" id="PF13883">
    <property type="entry name" value="CREG_beta-barrel"/>
    <property type="match status" value="1"/>
</dbReference>
<dbReference type="PANTHER" id="PTHR13343">
    <property type="entry name" value="CREG1 PROTEIN"/>
    <property type="match status" value="1"/>
</dbReference>
<keyword evidence="4" id="KW-1185">Reference proteome</keyword>
<evidence type="ECO:0000313" key="3">
    <source>
        <dbReference type="EMBL" id="KAE8669582.1"/>
    </source>
</evidence>
<proteinExistence type="predicted"/>
<dbReference type="Proteomes" id="UP000436088">
    <property type="component" value="Unassembled WGS sequence"/>
</dbReference>
<evidence type="ECO:0000313" key="4">
    <source>
        <dbReference type="Proteomes" id="UP000436088"/>
    </source>
</evidence>
<feature type="chain" id="PRO_5025383395" evidence="1">
    <location>
        <begin position="24"/>
        <end position="188"/>
    </location>
</feature>
<keyword evidence="1" id="KW-0732">Signal</keyword>
<dbReference type="PANTHER" id="PTHR13343:SF17">
    <property type="entry name" value="CELLULAR REPRESSOR OF E1A-STIMULATED GENES, ISOFORM A"/>
    <property type="match status" value="1"/>
</dbReference>
<dbReference type="SUPFAM" id="SSF50475">
    <property type="entry name" value="FMN-binding split barrel"/>
    <property type="match status" value="1"/>
</dbReference>
<dbReference type="EMBL" id="VEPZ02001524">
    <property type="protein sequence ID" value="KAE8669582.1"/>
    <property type="molecule type" value="Genomic_DNA"/>
</dbReference>
<evidence type="ECO:0000259" key="2">
    <source>
        <dbReference type="Pfam" id="PF13883"/>
    </source>
</evidence>
<evidence type="ECO:0000256" key="1">
    <source>
        <dbReference type="SAM" id="SignalP"/>
    </source>
</evidence>
<dbReference type="GO" id="GO:0005737">
    <property type="term" value="C:cytoplasm"/>
    <property type="evidence" value="ECO:0007669"/>
    <property type="project" value="UniProtKB-ARBA"/>
</dbReference>
<organism evidence="3 4">
    <name type="scientific">Hibiscus syriacus</name>
    <name type="common">Rose of Sharon</name>
    <dbReference type="NCBI Taxonomy" id="106335"/>
    <lineage>
        <taxon>Eukaryota</taxon>
        <taxon>Viridiplantae</taxon>
        <taxon>Streptophyta</taxon>
        <taxon>Embryophyta</taxon>
        <taxon>Tracheophyta</taxon>
        <taxon>Spermatophyta</taxon>
        <taxon>Magnoliopsida</taxon>
        <taxon>eudicotyledons</taxon>
        <taxon>Gunneridae</taxon>
        <taxon>Pentapetalae</taxon>
        <taxon>rosids</taxon>
        <taxon>malvids</taxon>
        <taxon>Malvales</taxon>
        <taxon>Malvaceae</taxon>
        <taxon>Malvoideae</taxon>
        <taxon>Hibiscus</taxon>
    </lineage>
</organism>
<dbReference type="InterPro" id="IPR055343">
    <property type="entry name" value="CREG_beta-barrel"/>
</dbReference>
<protein>
    <submittedName>
        <fullName evidence="3">Detected protein of confused Function</fullName>
    </submittedName>
</protein>
<name>A0A6A2X3L5_HIBSY</name>
<dbReference type="InterPro" id="IPR012349">
    <property type="entry name" value="Split_barrel_FMN-bd"/>
</dbReference>
<feature type="signal peptide" evidence="1">
    <location>
        <begin position="1"/>
        <end position="23"/>
    </location>
</feature>
<sequence>MKSESVYCFWVLFLLGFEECCEGRLLASSKPERNNAAACARCTLSIELEGAAIGQSKSTGVPYSYLTTLDPTARNALKDHRSSLTISEYPIGTCGKADPENHVCAKITLTGKVHCHKYHIQMFGTGRCKLERIGIRSSFPVRKHPEMKGWPKNHDFQIFKLETENIFMINWFGGPKPLTVEEYLKYKM</sequence>
<comment type="caution">
    <text evidence="3">The sequence shown here is derived from an EMBL/GenBank/DDBJ whole genome shotgun (WGS) entry which is preliminary data.</text>
</comment>
<dbReference type="AlphaFoldDB" id="A0A6A2X3L5"/>
<reference evidence="3" key="1">
    <citation type="submission" date="2019-09" db="EMBL/GenBank/DDBJ databases">
        <title>Draft genome information of white flower Hibiscus syriacus.</title>
        <authorList>
            <person name="Kim Y.-M."/>
        </authorList>
    </citation>
    <scope>NUCLEOTIDE SEQUENCE [LARGE SCALE GENOMIC DNA]</scope>
    <source>
        <strain evidence="3">YM2019G1</strain>
    </source>
</reference>
<accession>A0A6A2X3L5</accession>
<dbReference type="Gene3D" id="2.30.110.10">
    <property type="entry name" value="Electron Transport, Fmn-binding Protein, Chain A"/>
    <property type="match status" value="1"/>
</dbReference>
<feature type="domain" description="CREG-like beta-barrel" evidence="2">
    <location>
        <begin position="56"/>
        <end position="185"/>
    </location>
</feature>
<gene>
    <name evidence="3" type="ORF">F3Y22_tig00112230pilonHSYRG00113</name>
</gene>